<keyword evidence="5" id="KW-0449">Lipoprotein</keyword>
<name>A0ABU6NNU9_9BACI</name>
<gene>
    <name evidence="9" type="ORF">P5F74_15965</name>
</gene>
<dbReference type="Gene3D" id="3.40.190.10">
    <property type="entry name" value="Periplasmic binding protein-like II"/>
    <property type="match status" value="2"/>
</dbReference>
<evidence type="ECO:0000313" key="10">
    <source>
        <dbReference type="Proteomes" id="UP001341820"/>
    </source>
</evidence>
<sequence length="348" mass="37946">MKKYLIGSAAVLSLLAFTACSDEGADADENSGGTPILDRVKDRGEVIAGVNGDLPGFGYLDSNGDYQGFDVDFARVIAAAVFGDADAVSFRPLSAQDRLTAVQTDEVDILVRNTTNTLERDAMGLHFGPTIFYDGQGIMVRADSGITSLEDLEGARIGVDTGTTTEMNLADQFRLLGIEYEPLPFDGQDQVVDSYESGSADAWTTDRSGLASRLDTLSNPDDHVILPDVISKEPLAPVVKSTDATWFDIMNWSVYATIQAEEFGIDSTNIDSFMDSEDPEIRRFLGLEGALGEQIGLENDFAVNIIKQVGNYEEIYNRHIGPDTSFGLEREMNHLWTNGGLHYSPPFR</sequence>
<protein>
    <submittedName>
        <fullName evidence="9">Amino acid ABC transporter substrate-binding protein</fullName>
    </submittedName>
</protein>
<comment type="caution">
    <text evidence="9">The sequence shown here is derived from an EMBL/GenBank/DDBJ whole genome shotgun (WGS) entry which is preliminary data.</text>
</comment>
<evidence type="ECO:0000256" key="7">
    <source>
        <dbReference type="SAM" id="SignalP"/>
    </source>
</evidence>
<dbReference type="SUPFAM" id="SSF53850">
    <property type="entry name" value="Periplasmic binding protein-like II"/>
    <property type="match status" value="1"/>
</dbReference>
<dbReference type="CDD" id="cd13692">
    <property type="entry name" value="PBP2_BztA"/>
    <property type="match status" value="1"/>
</dbReference>
<dbReference type="EMBL" id="JAROAS010000039">
    <property type="protein sequence ID" value="MED4129631.1"/>
    <property type="molecule type" value="Genomic_DNA"/>
</dbReference>
<keyword evidence="3 7" id="KW-0732">Signal</keyword>
<evidence type="ECO:0000313" key="9">
    <source>
        <dbReference type="EMBL" id="MED4129631.1"/>
    </source>
</evidence>
<evidence type="ECO:0000256" key="6">
    <source>
        <dbReference type="RuleBase" id="RU003744"/>
    </source>
</evidence>
<dbReference type="PROSITE" id="PS01039">
    <property type="entry name" value="SBP_BACTERIAL_3"/>
    <property type="match status" value="1"/>
</dbReference>
<dbReference type="RefSeq" id="WP_144558179.1">
    <property type="nucleotide sequence ID" value="NZ_CP042163.1"/>
</dbReference>
<dbReference type="Proteomes" id="UP001341820">
    <property type="component" value="Unassembled WGS sequence"/>
</dbReference>
<keyword evidence="10" id="KW-1185">Reference proteome</keyword>
<feature type="signal peptide" evidence="7">
    <location>
        <begin position="1"/>
        <end position="21"/>
    </location>
</feature>
<keyword evidence="2" id="KW-0813">Transport</keyword>
<evidence type="ECO:0000259" key="8">
    <source>
        <dbReference type="SMART" id="SM00062"/>
    </source>
</evidence>
<reference evidence="9 10" key="1">
    <citation type="submission" date="2023-03" db="EMBL/GenBank/DDBJ databases">
        <title>Bacillus Genome Sequencing.</title>
        <authorList>
            <person name="Dunlap C."/>
        </authorList>
    </citation>
    <scope>NUCLEOTIDE SEQUENCE [LARGE SCALE GENOMIC DNA]</scope>
    <source>
        <strain evidence="9 10">B-4107</strain>
    </source>
</reference>
<organism evidence="9 10">
    <name type="scientific">Shouchella miscanthi</name>
    <dbReference type="NCBI Taxonomy" id="2598861"/>
    <lineage>
        <taxon>Bacteria</taxon>
        <taxon>Bacillati</taxon>
        <taxon>Bacillota</taxon>
        <taxon>Bacilli</taxon>
        <taxon>Bacillales</taxon>
        <taxon>Bacillaceae</taxon>
        <taxon>Shouchella</taxon>
    </lineage>
</organism>
<dbReference type="InterPro" id="IPR018313">
    <property type="entry name" value="SBP_3_CS"/>
</dbReference>
<feature type="domain" description="Solute-binding protein family 3/N-terminal" evidence="8">
    <location>
        <begin position="45"/>
        <end position="266"/>
    </location>
</feature>
<feature type="chain" id="PRO_5045608773" evidence="7">
    <location>
        <begin position="22"/>
        <end position="348"/>
    </location>
</feature>
<accession>A0ABU6NNU9</accession>
<proteinExistence type="inferred from homology"/>
<evidence type="ECO:0000256" key="1">
    <source>
        <dbReference type="ARBA" id="ARBA00010333"/>
    </source>
</evidence>
<evidence type="ECO:0000256" key="4">
    <source>
        <dbReference type="ARBA" id="ARBA00023139"/>
    </source>
</evidence>
<comment type="similarity">
    <text evidence="1 6">Belongs to the bacterial solute-binding protein 3 family.</text>
</comment>
<dbReference type="InterPro" id="IPR051455">
    <property type="entry name" value="Bact_solute-bind_prot3"/>
</dbReference>
<evidence type="ECO:0000256" key="2">
    <source>
        <dbReference type="ARBA" id="ARBA00022448"/>
    </source>
</evidence>
<dbReference type="Pfam" id="PF00497">
    <property type="entry name" value="SBP_bac_3"/>
    <property type="match status" value="1"/>
</dbReference>
<dbReference type="InterPro" id="IPR001638">
    <property type="entry name" value="Solute-binding_3/MltF_N"/>
</dbReference>
<dbReference type="PANTHER" id="PTHR30085:SF7">
    <property type="entry name" value="AMINO-ACID ABC TRANSPORTER-BINDING PROTEIN YHDW-RELATED"/>
    <property type="match status" value="1"/>
</dbReference>
<dbReference type="PANTHER" id="PTHR30085">
    <property type="entry name" value="AMINO ACID ABC TRANSPORTER PERMEASE"/>
    <property type="match status" value="1"/>
</dbReference>
<dbReference type="SMART" id="SM00062">
    <property type="entry name" value="PBPb"/>
    <property type="match status" value="1"/>
</dbReference>
<evidence type="ECO:0000256" key="5">
    <source>
        <dbReference type="ARBA" id="ARBA00023288"/>
    </source>
</evidence>
<keyword evidence="4" id="KW-0564">Palmitate</keyword>
<evidence type="ECO:0000256" key="3">
    <source>
        <dbReference type="ARBA" id="ARBA00022729"/>
    </source>
</evidence>
<dbReference type="PROSITE" id="PS51257">
    <property type="entry name" value="PROKAR_LIPOPROTEIN"/>
    <property type="match status" value="1"/>
</dbReference>